<evidence type="ECO:0000259" key="6">
    <source>
        <dbReference type="PROSITE" id="PS50923"/>
    </source>
</evidence>
<dbReference type="InterPro" id="IPR035976">
    <property type="entry name" value="Sushi/SCR/CCP_sf"/>
</dbReference>
<keyword evidence="8" id="KW-1185">Reference proteome</keyword>
<dbReference type="EMBL" id="JAFNEN010000278">
    <property type="protein sequence ID" value="KAG8187122.1"/>
    <property type="molecule type" value="Genomic_DNA"/>
</dbReference>
<proteinExistence type="predicted"/>
<feature type="signal peptide" evidence="5">
    <location>
        <begin position="1"/>
        <end position="25"/>
    </location>
</feature>
<organism evidence="7 8">
    <name type="scientific">Oedothorax gibbosus</name>
    <dbReference type="NCBI Taxonomy" id="931172"/>
    <lineage>
        <taxon>Eukaryota</taxon>
        <taxon>Metazoa</taxon>
        <taxon>Ecdysozoa</taxon>
        <taxon>Arthropoda</taxon>
        <taxon>Chelicerata</taxon>
        <taxon>Arachnida</taxon>
        <taxon>Araneae</taxon>
        <taxon>Araneomorphae</taxon>
        <taxon>Entelegynae</taxon>
        <taxon>Araneoidea</taxon>
        <taxon>Linyphiidae</taxon>
        <taxon>Erigoninae</taxon>
        <taxon>Oedothorax</taxon>
    </lineage>
</organism>
<sequence>MGKLVVNWDICLALSFIVGILKISAQRQCPRLQKPWNGQFVGACNRHVGAECHFACREPYRLVGSEVRLCRTDGTWSGRTSACELDGGCVSCNGCNNCGSCSHSCNYGDSTCPALYPPNAGHTDGQCVPGIVGQLCFVTCDSGYVREGVPSLTCLENGQWSAQTPSCRRTSANVCESFLIPNGDGNCDLEGGVTVCRVSCHPGYMLVGTSYLTCTSSGNWNEPFPSCRSA</sequence>
<keyword evidence="1 5" id="KW-0732">Signal</keyword>
<dbReference type="Gene3D" id="2.10.70.10">
    <property type="entry name" value="Complement Module, domain 1"/>
    <property type="match status" value="3"/>
</dbReference>
<feature type="domain" description="Sushi" evidence="6">
    <location>
        <begin position="27"/>
        <end position="85"/>
    </location>
</feature>
<keyword evidence="3 4" id="KW-1015">Disulfide bond</keyword>
<name>A0AAV6US24_9ARAC</name>
<dbReference type="InterPro" id="IPR051277">
    <property type="entry name" value="SEZ6_CSMD_C4BPB_Regulators"/>
</dbReference>
<dbReference type="PROSITE" id="PS50923">
    <property type="entry name" value="SUSHI"/>
    <property type="match status" value="3"/>
</dbReference>
<comment type="caution">
    <text evidence="4">Lacks conserved residue(s) required for the propagation of feature annotation.</text>
</comment>
<dbReference type="PANTHER" id="PTHR45656">
    <property type="entry name" value="PROTEIN CBR-CLEC-78"/>
    <property type="match status" value="1"/>
</dbReference>
<feature type="disulfide bond" evidence="4">
    <location>
        <begin position="200"/>
        <end position="227"/>
    </location>
</feature>
<evidence type="ECO:0000313" key="8">
    <source>
        <dbReference type="Proteomes" id="UP000827092"/>
    </source>
</evidence>
<reference evidence="7 8" key="1">
    <citation type="journal article" date="2022" name="Nat. Ecol. Evol.">
        <title>A masculinizing supergene underlies an exaggerated male reproductive morph in a spider.</title>
        <authorList>
            <person name="Hendrickx F."/>
            <person name="De Corte Z."/>
            <person name="Sonet G."/>
            <person name="Van Belleghem S.M."/>
            <person name="Kostlbacher S."/>
            <person name="Vangestel C."/>
        </authorList>
    </citation>
    <scope>NUCLEOTIDE SEQUENCE [LARGE SCALE GENOMIC DNA]</scope>
    <source>
        <strain evidence="7">W744_W776</strain>
    </source>
</reference>
<gene>
    <name evidence="7" type="ORF">JTE90_004868</name>
</gene>
<dbReference type="InterPro" id="IPR000436">
    <property type="entry name" value="Sushi_SCR_CCP_dom"/>
</dbReference>
<dbReference type="AlphaFoldDB" id="A0AAV6US24"/>
<feature type="domain" description="Sushi" evidence="6">
    <location>
        <begin position="173"/>
        <end position="229"/>
    </location>
</feature>
<feature type="chain" id="PRO_5043798353" description="Sushi domain-containing protein" evidence="5">
    <location>
        <begin position="26"/>
        <end position="230"/>
    </location>
</feature>
<evidence type="ECO:0000256" key="1">
    <source>
        <dbReference type="ARBA" id="ARBA00022729"/>
    </source>
</evidence>
<accession>A0AAV6US24</accession>
<keyword evidence="2" id="KW-0677">Repeat</keyword>
<feature type="disulfide bond" evidence="4">
    <location>
        <begin position="56"/>
        <end position="83"/>
    </location>
</feature>
<dbReference type="CDD" id="cd00033">
    <property type="entry name" value="CCP"/>
    <property type="match status" value="3"/>
</dbReference>
<evidence type="ECO:0000256" key="4">
    <source>
        <dbReference type="PROSITE-ProRule" id="PRU00302"/>
    </source>
</evidence>
<feature type="disulfide bond" evidence="4">
    <location>
        <begin position="140"/>
        <end position="167"/>
    </location>
</feature>
<evidence type="ECO:0000256" key="3">
    <source>
        <dbReference type="ARBA" id="ARBA00023157"/>
    </source>
</evidence>
<dbReference type="PANTHER" id="PTHR45656:SF4">
    <property type="entry name" value="PROTEIN CBR-CLEC-78"/>
    <property type="match status" value="1"/>
</dbReference>
<dbReference type="SMART" id="SM00032">
    <property type="entry name" value="CCP"/>
    <property type="match status" value="3"/>
</dbReference>
<keyword evidence="4" id="KW-0768">Sushi</keyword>
<dbReference type="Proteomes" id="UP000827092">
    <property type="component" value="Unassembled WGS sequence"/>
</dbReference>
<dbReference type="SUPFAM" id="SSF57535">
    <property type="entry name" value="Complement control module/SCR domain"/>
    <property type="match status" value="3"/>
</dbReference>
<evidence type="ECO:0000313" key="7">
    <source>
        <dbReference type="EMBL" id="KAG8187122.1"/>
    </source>
</evidence>
<protein>
    <recommendedName>
        <fullName evidence="6">Sushi domain-containing protein</fullName>
    </recommendedName>
</protein>
<feature type="domain" description="Sushi" evidence="6">
    <location>
        <begin position="110"/>
        <end position="169"/>
    </location>
</feature>
<dbReference type="Pfam" id="PF00084">
    <property type="entry name" value="Sushi"/>
    <property type="match status" value="3"/>
</dbReference>
<evidence type="ECO:0000256" key="2">
    <source>
        <dbReference type="ARBA" id="ARBA00022737"/>
    </source>
</evidence>
<comment type="caution">
    <text evidence="7">The sequence shown here is derived from an EMBL/GenBank/DDBJ whole genome shotgun (WGS) entry which is preliminary data.</text>
</comment>
<evidence type="ECO:0000256" key="5">
    <source>
        <dbReference type="SAM" id="SignalP"/>
    </source>
</evidence>